<name>A0A0C3BX53_HEBCY</name>
<accession>A0A0C3BX53</accession>
<dbReference type="Proteomes" id="UP000053424">
    <property type="component" value="Unassembled WGS sequence"/>
</dbReference>
<reference evidence="3" key="2">
    <citation type="submission" date="2015-01" db="EMBL/GenBank/DDBJ databases">
        <title>Evolutionary Origins and Diversification of the Mycorrhizal Mutualists.</title>
        <authorList>
            <consortium name="DOE Joint Genome Institute"/>
            <consortium name="Mycorrhizal Genomics Consortium"/>
            <person name="Kohler A."/>
            <person name="Kuo A."/>
            <person name="Nagy L.G."/>
            <person name="Floudas D."/>
            <person name="Copeland A."/>
            <person name="Barry K.W."/>
            <person name="Cichocki N."/>
            <person name="Veneault-Fourrey C."/>
            <person name="LaButti K."/>
            <person name="Lindquist E.A."/>
            <person name="Lipzen A."/>
            <person name="Lundell T."/>
            <person name="Morin E."/>
            <person name="Murat C."/>
            <person name="Riley R."/>
            <person name="Ohm R."/>
            <person name="Sun H."/>
            <person name="Tunlid A."/>
            <person name="Henrissat B."/>
            <person name="Grigoriev I.V."/>
            <person name="Hibbett D.S."/>
            <person name="Martin F."/>
        </authorList>
    </citation>
    <scope>NUCLEOTIDE SEQUENCE [LARGE SCALE GENOMIC DNA]</scope>
    <source>
        <strain evidence="3">h7</strain>
    </source>
</reference>
<evidence type="ECO:0000313" key="3">
    <source>
        <dbReference type="Proteomes" id="UP000053424"/>
    </source>
</evidence>
<proteinExistence type="predicted"/>
<dbReference type="EMBL" id="KN831809">
    <property type="protein sequence ID" value="KIM36046.1"/>
    <property type="molecule type" value="Genomic_DNA"/>
</dbReference>
<dbReference type="GO" id="GO:0047617">
    <property type="term" value="F:fatty acyl-CoA hydrolase activity"/>
    <property type="evidence" value="ECO:0007669"/>
    <property type="project" value="InterPro"/>
</dbReference>
<dbReference type="InterPro" id="IPR029069">
    <property type="entry name" value="HotDog_dom_sf"/>
</dbReference>
<dbReference type="SUPFAM" id="SSF54637">
    <property type="entry name" value="Thioesterase/thiol ester dehydrase-isomerase"/>
    <property type="match status" value="1"/>
</dbReference>
<evidence type="ECO:0008006" key="4">
    <source>
        <dbReference type="Google" id="ProtNLM"/>
    </source>
</evidence>
<dbReference type="PANTHER" id="PTHR21660:SF1">
    <property type="entry name" value="ACYL-COENZYME A THIOESTERASE 13"/>
    <property type="match status" value="1"/>
</dbReference>
<dbReference type="STRING" id="686832.A0A0C3BX53"/>
<evidence type="ECO:0000313" key="2">
    <source>
        <dbReference type="EMBL" id="KIM36046.1"/>
    </source>
</evidence>
<sequence length="190" mass="20293">MATGRRYELLRSPLPTGLVAGISGNAPNEIKELPVRWLMIFRKDGKGFAGAIAGRVKVTEVSVVPHPADPLKLEGKVVSEIDVTEDMCNSSGVVDDGCIAFLIDESSTTAMVVINAYSDINAVAGVSQTINFCFHHPAVVGTKLRIVSTSLASGYESNSGRCEVIDMSNHRLVASGTQMTMPPSMPKSWQ</sequence>
<dbReference type="AlphaFoldDB" id="A0A0C3BX53"/>
<keyword evidence="3" id="KW-1185">Reference proteome</keyword>
<reference evidence="2 3" key="1">
    <citation type="submission" date="2014-04" db="EMBL/GenBank/DDBJ databases">
        <authorList>
            <consortium name="DOE Joint Genome Institute"/>
            <person name="Kuo A."/>
            <person name="Gay G."/>
            <person name="Dore J."/>
            <person name="Kohler A."/>
            <person name="Nagy L.G."/>
            <person name="Floudas D."/>
            <person name="Copeland A."/>
            <person name="Barry K.W."/>
            <person name="Cichocki N."/>
            <person name="Veneault-Fourrey C."/>
            <person name="LaButti K."/>
            <person name="Lindquist E.A."/>
            <person name="Lipzen A."/>
            <person name="Lundell T."/>
            <person name="Morin E."/>
            <person name="Murat C."/>
            <person name="Sun H."/>
            <person name="Tunlid A."/>
            <person name="Henrissat B."/>
            <person name="Grigoriev I.V."/>
            <person name="Hibbett D.S."/>
            <person name="Martin F."/>
            <person name="Nordberg H.P."/>
            <person name="Cantor M.N."/>
            <person name="Hua S.X."/>
        </authorList>
    </citation>
    <scope>NUCLEOTIDE SEQUENCE [LARGE SCALE GENOMIC DNA]</scope>
    <source>
        <strain evidence="3">h7</strain>
    </source>
</reference>
<organism evidence="2 3">
    <name type="scientific">Hebeloma cylindrosporum</name>
    <dbReference type="NCBI Taxonomy" id="76867"/>
    <lineage>
        <taxon>Eukaryota</taxon>
        <taxon>Fungi</taxon>
        <taxon>Dikarya</taxon>
        <taxon>Basidiomycota</taxon>
        <taxon>Agaricomycotina</taxon>
        <taxon>Agaricomycetes</taxon>
        <taxon>Agaricomycetidae</taxon>
        <taxon>Agaricales</taxon>
        <taxon>Agaricineae</taxon>
        <taxon>Hymenogastraceae</taxon>
        <taxon>Hebeloma</taxon>
    </lineage>
</organism>
<dbReference type="HOGENOM" id="CLU_085799_1_0_1"/>
<dbReference type="OrthoDB" id="2831072at2759"/>
<gene>
    <name evidence="2" type="ORF">M413DRAFT_449377</name>
</gene>
<evidence type="ECO:0000256" key="1">
    <source>
        <dbReference type="ARBA" id="ARBA00022801"/>
    </source>
</evidence>
<dbReference type="CDD" id="cd03440">
    <property type="entry name" value="hot_dog"/>
    <property type="match status" value="1"/>
</dbReference>
<keyword evidence="1" id="KW-0378">Hydrolase</keyword>
<dbReference type="PANTHER" id="PTHR21660">
    <property type="entry name" value="THIOESTERASE SUPERFAMILY MEMBER-RELATED"/>
    <property type="match status" value="1"/>
</dbReference>
<protein>
    <recommendedName>
        <fullName evidence="4">Thioesterase domain-containing protein</fullName>
    </recommendedName>
</protein>
<dbReference type="InterPro" id="IPR039298">
    <property type="entry name" value="ACOT13"/>
</dbReference>
<dbReference type="Gene3D" id="3.10.129.10">
    <property type="entry name" value="Hotdog Thioesterase"/>
    <property type="match status" value="1"/>
</dbReference>